<keyword evidence="2" id="KW-0229">DNA integration</keyword>
<evidence type="ECO:0000313" key="7">
    <source>
        <dbReference type="EMBL" id="WAW11375.1"/>
    </source>
</evidence>
<dbReference type="InterPro" id="IPR013762">
    <property type="entry name" value="Integrase-like_cat_sf"/>
</dbReference>
<sequence>MQREKKEKAAAAKKEKENKKKEQAENLTVEDLFSEWIENGVRRQDDNVELVRSFGADVIPQIGRKKIKELSEADLRNVLRRMVGRGVNRSAVVMRNNLVQMFGWGEKRQPWRRLMVDGNPADLLEIEKIVDKDYDFDNVRDRILSDSEIRELRDIFQRMEGEYAAAPDRRATAQPFTRTSQHAVWLMLATLCRVGELSMARWENVDFEKKEWFIPRKKCEGETVGFDCLFI</sequence>
<dbReference type="Gene3D" id="1.10.150.130">
    <property type="match status" value="1"/>
</dbReference>
<dbReference type="InterPro" id="IPR053876">
    <property type="entry name" value="Phage_int_M"/>
</dbReference>
<dbReference type="InterPro" id="IPR050808">
    <property type="entry name" value="Phage_Integrase"/>
</dbReference>
<dbReference type="PANTHER" id="PTHR30629:SF2">
    <property type="entry name" value="PROPHAGE INTEGRASE INTS-RELATED"/>
    <property type="match status" value="1"/>
</dbReference>
<dbReference type="SUPFAM" id="SSF56349">
    <property type="entry name" value="DNA breaking-rejoining enzymes"/>
    <property type="match status" value="1"/>
</dbReference>
<dbReference type="EMBL" id="CP098242">
    <property type="protein sequence ID" value="WAW11375.1"/>
    <property type="molecule type" value="Genomic_DNA"/>
</dbReference>
<proteinExistence type="inferred from homology"/>
<keyword evidence="3" id="KW-0238">DNA-binding</keyword>
<keyword evidence="4" id="KW-0233">DNA recombination</keyword>
<dbReference type="Pfam" id="PF22022">
    <property type="entry name" value="Phage_int_M"/>
    <property type="match status" value="1"/>
</dbReference>
<evidence type="ECO:0000256" key="2">
    <source>
        <dbReference type="ARBA" id="ARBA00022908"/>
    </source>
</evidence>
<dbReference type="InterPro" id="IPR011010">
    <property type="entry name" value="DNA_brk_join_enz"/>
</dbReference>
<feature type="region of interest" description="Disordered" evidence="5">
    <location>
        <begin position="1"/>
        <end position="24"/>
    </location>
</feature>
<protein>
    <recommendedName>
        <fullName evidence="6">Phage integrase central domain-containing protein</fullName>
    </recommendedName>
</protein>
<dbReference type="RefSeq" id="WP_269310473.1">
    <property type="nucleotide sequence ID" value="NZ_CP098242.1"/>
</dbReference>
<evidence type="ECO:0000256" key="4">
    <source>
        <dbReference type="ARBA" id="ARBA00023172"/>
    </source>
</evidence>
<dbReference type="PANTHER" id="PTHR30629">
    <property type="entry name" value="PROPHAGE INTEGRASE"/>
    <property type="match status" value="1"/>
</dbReference>
<evidence type="ECO:0000256" key="3">
    <source>
        <dbReference type="ARBA" id="ARBA00023125"/>
    </source>
</evidence>
<dbReference type="Proteomes" id="UP001156215">
    <property type="component" value="Chromosome"/>
</dbReference>
<dbReference type="GO" id="GO:0003677">
    <property type="term" value="F:DNA binding"/>
    <property type="evidence" value="ECO:0007669"/>
    <property type="project" value="UniProtKB-KW"/>
</dbReference>
<dbReference type="Gene3D" id="1.10.443.10">
    <property type="entry name" value="Intergrase catalytic core"/>
    <property type="match status" value="1"/>
</dbReference>
<feature type="domain" description="Phage integrase central" evidence="6">
    <location>
        <begin position="31"/>
        <end position="106"/>
    </location>
</feature>
<keyword evidence="8" id="KW-1185">Reference proteome</keyword>
<dbReference type="GO" id="GO:0006310">
    <property type="term" value="P:DNA recombination"/>
    <property type="evidence" value="ECO:0007669"/>
    <property type="project" value="UniProtKB-KW"/>
</dbReference>
<evidence type="ECO:0000256" key="5">
    <source>
        <dbReference type="SAM" id="MobiDB-lite"/>
    </source>
</evidence>
<gene>
    <name evidence="7" type="ORF">NB640_04280</name>
</gene>
<comment type="similarity">
    <text evidence="1">Belongs to the 'phage' integrase family.</text>
</comment>
<name>A0A9E9LX56_9BURK</name>
<evidence type="ECO:0000256" key="1">
    <source>
        <dbReference type="ARBA" id="ARBA00008857"/>
    </source>
</evidence>
<dbReference type="KEGG" id="ovb:NB640_04280"/>
<dbReference type="GO" id="GO:0015074">
    <property type="term" value="P:DNA integration"/>
    <property type="evidence" value="ECO:0007669"/>
    <property type="project" value="UniProtKB-KW"/>
</dbReference>
<evidence type="ECO:0000313" key="8">
    <source>
        <dbReference type="Proteomes" id="UP001156215"/>
    </source>
</evidence>
<dbReference type="AlphaFoldDB" id="A0A9E9LX56"/>
<organism evidence="7 8">
    <name type="scientific">Oxalobacter vibrioformis</name>
    <dbReference type="NCBI Taxonomy" id="933080"/>
    <lineage>
        <taxon>Bacteria</taxon>
        <taxon>Pseudomonadati</taxon>
        <taxon>Pseudomonadota</taxon>
        <taxon>Betaproteobacteria</taxon>
        <taxon>Burkholderiales</taxon>
        <taxon>Oxalobacteraceae</taxon>
        <taxon>Oxalobacter</taxon>
    </lineage>
</organism>
<reference evidence="7" key="1">
    <citation type="journal article" date="2022" name="Front. Microbiol.">
        <title>New perspectives on an old grouping: The genomic and phenotypic variability of Oxalobacter formigenes and the implications for calcium oxalate stone prevention.</title>
        <authorList>
            <person name="Chmiel J.A."/>
            <person name="Carr C."/>
            <person name="Stuivenberg G.A."/>
            <person name="Venema R."/>
            <person name="Chanyi R.M."/>
            <person name="Al K.F."/>
            <person name="Giguere D."/>
            <person name="Say H."/>
            <person name="Akouris P.P."/>
            <person name="Dominguez Romero S.A."/>
            <person name="Kwong A."/>
            <person name="Tai V."/>
            <person name="Koval S.F."/>
            <person name="Razvi H."/>
            <person name="Bjazevic J."/>
            <person name="Burton J.P."/>
        </authorList>
    </citation>
    <scope>NUCLEOTIDE SEQUENCE</scope>
    <source>
        <strain evidence="7">WoOx3</strain>
    </source>
</reference>
<dbReference type="InterPro" id="IPR010998">
    <property type="entry name" value="Integrase_recombinase_N"/>
</dbReference>
<accession>A0A9E9LX56</accession>
<evidence type="ECO:0000259" key="6">
    <source>
        <dbReference type="Pfam" id="PF22022"/>
    </source>
</evidence>